<feature type="chain" id="PRO_5029613168" evidence="2">
    <location>
        <begin position="20"/>
        <end position="833"/>
    </location>
</feature>
<dbReference type="Proteomes" id="UP000549394">
    <property type="component" value="Unassembled WGS sequence"/>
</dbReference>
<dbReference type="EMBL" id="CAJFCJ010000007">
    <property type="protein sequence ID" value="CAD5117054.1"/>
    <property type="molecule type" value="Genomic_DNA"/>
</dbReference>
<sequence length="833" mass="94786">MNTIINICLCLIVFKGVLVFGIEDYNCFTCTYLSWDLYRDEACGWGNNFTVPETPINNNRVESGCKKCGLILIWKFGQIYEISRYCLLELGNEPWSEIESQCSSELLQNGEYEFCYCDGNYCNRNNSATHECDDFGQNNTDVTSVNYNANRKPTNKLALYNKLSNIQPLSSPKQLTTCFLCHWRDGLSDYPYEARCGYGNNFTIPRDINDPSVKTNCDSCLISILWKRGKIFEISRTCQRPYSVGNEWQNYVPHCSKQKLKDGIDEYCYCSEDYCNENKDGIKSFCQVQVEPKPKEYHCYQCTYRYGDPFTDFQCNYGNNFTIPEDTNDHRVVKNCLKCGLILTLKGDLVYEAVRFCLNELGEEEWMGYENQCSTELLHGGQHDFCFCEGNYCNRNKNVKHNCDNLAKKVTKKDIALVPPLASKELLTCFSCFWLRGGSAYPYDGRCGYGREFSVPKNTSDVSVDTDCGSCSLTIVYKKDDIYEISRTCLPNHSSVNEWLTPIPSCSEHELNGGTEINCYCSDSYCNENSAGLNSTCETINNSSRGTVNCFECSFGPHDPFSDPACSWADNFTIPEDISDRRIVRNCKQCGLIVLKRNNFIYEVQRYCLRDFGEEEWKLPKSQCSRELLLGGERTYCYCENNYCNKDNEATDVCHMTNNSIEQTISVPPSVELKRNLICFNCFWKRGPLDDTYDGRCGYGTEFSVPKSTSDASVATGCDSCLLRVVWKKNDIEMIYRTCQSQLNAELAWMGYREGCTEKILAGGKEDFCYCSKNYCNEVKDGIPSICDIESSTTSKLSSSTVTTGSDANIIRINCYVLLLTINGLLSYTRSLL</sequence>
<name>A0A7I8VP28_9ANNE</name>
<dbReference type="PANTHER" id="PTHR33562">
    <property type="entry name" value="ATILLA, ISOFORM B-RELATED-RELATED"/>
    <property type="match status" value="1"/>
</dbReference>
<dbReference type="InterPro" id="IPR050975">
    <property type="entry name" value="Sleep_regulator"/>
</dbReference>
<evidence type="ECO:0000313" key="4">
    <source>
        <dbReference type="Proteomes" id="UP000549394"/>
    </source>
</evidence>
<accession>A0A7I8VP28</accession>
<evidence type="ECO:0000256" key="1">
    <source>
        <dbReference type="ARBA" id="ARBA00022729"/>
    </source>
</evidence>
<gene>
    <name evidence="3" type="ORF">DGYR_LOCUS5620</name>
</gene>
<feature type="signal peptide" evidence="2">
    <location>
        <begin position="1"/>
        <end position="19"/>
    </location>
</feature>
<protein>
    <submittedName>
        <fullName evidence="3">DgyrCDS5875</fullName>
    </submittedName>
</protein>
<keyword evidence="1 2" id="KW-0732">Signal</keyword>
<keyword evidence="4" id="KW-1185">Reference proteome</keyword>
<comment type="caution">
    <text evidence="3">The sequence shown here is derived from an EMBL/GenBank/DDBJ whole genome shotgun (WGS) entry which is preliminary data.</text>
</comment>
<evidence type="ECO:0000256" key="2">
    <source>
        <dbReference type="SAM" id="SignalP"/>
    </source>
</evidence>
<reference evidence="3 4" key="1">
    <citation type="submission" date="2020-08" db="EMBL/GenBank/DDBJ databases">
        <authorList>
            <person name="Hejnol A."/>
        </authorList>
    </citation>
    <scope>NUCLEOTIDE SEQUENCE [LARGE SCALE GENOMIC DNA]</scope>
</reference>
<evidence type="ECO:0000313" key="3">
    <source>
        <dbReference type="EMBL" id="CAD5117054.1"/>
    </source>
</evidence>
<dbReference type="AlphaFoldDB" id="A0A7I8VP28"/>
<proteinExistence type="predicted"/>
<organism evidence="3 4">
    <name type="scientific">Dimorphilus gyrociliatus</name>
    <dbReference type="NCBI Taxonomy" id="2664684"/>
    <lineage>
        <taxon>Eukaryota</taxon>
        <taxon>Metazoa</taxon>
        <taxon>Spiralia</taxon>
        <taxon>Lophotrochozoa</taxon>
        <taxon>Annelida</taxon>
        <taxon>Polychaeta</taxon>
        <taxon>Polychaeta incertae sedis</taxon>
        <taxon>Dinophilidae</taxon>
        <taxon>Dimorphilus</taxon>
    </lineage>
</organism>